<evidence type="ECO:0000313" key="6">
    <source>
        <dbReference type="Proteomes" id="UP000635902"/>
    </source>
</evidence>
<evidence type="ECO:0000256" key="3">
    <source>
        <dbReference type="ARBA" id="ARBA00033164"/>
    </source>
</evidence>
<organism evidence="5 6">
    <name type="scientific">Corynebacterium suicordis DSM 45110</name>
    <dbReference type="NCBI Taxonomy" id="1121369"/>
    <lineage>
        <taxon>Bacteria</taxon>
        <taxon>Bacillati</taxon>
        <taxon>Actinomycetota</taxon>
        <taxon>Actinomycetes</taxon>
        <taxon>Mycobacteriales</taxon>
        <taxon>Corynebacteriaceae</taxon>
        <taxon>Corynebacterium</taxon>
    </lineage>
</organism>
<dbReference type="Pfam" id="PF00849">
    <property type="entry name" value="PseudoU_synth_2"/>
    <property type="match status" value="1"/>
</dbReference>
<dbReference type="Proteomes" id="UP000635902">
    <property type="component" value="Unassembled WGS sequence"/>
</dbReference>
<keyword evidence="6" id="KW-1185">Reference proteome</keyword>
<comment type="caution">
    <text evidence="5">The sequence shown here is derived from an EMBL/GenBank/DDBJ whole genome shotgun (WGS) entry which is preliminary data.</text>
</comment>
<evidence type="ECO:0000259" key="4">
    <source>
        <dbReference type="Pfam" id="PF00849"/>
    </source>
</evidence>
<dbReference type="InterPro" id="IPR050188">
    <property type="entry name" value="RluA_PseudoU_synthase"/>
</dbReference>
<proteinExistence type="predicted"/>
<dbReference type="PANTHER" id="PTHR21600:SF84">
    <property type="entry name" value="PSEUDOURIDINE SYNTHASE RSUA_RLUA-LIKE DOMAIN-CONTAINING PROTEIN"/>
    <property type="match status" value="1"/>
</dbReference>
<evidence type="ECO:0000256" key="2">
    <source>
        <dbReference type="ARBA" id="ARBA00031870"/>
    </source>
</evidence>
<accession>A0ABR9ZIH5</accession>
<dbReference type="InterPro" id="IPR006145">
    <property type="entry name" value="PsdUridine_synth_RsuA/RluA"/>
</dbReference>
<sequence length="293" mass="32321">MQRWAPEPREGISAQRSLLSGTVPEDGVEYLAAAAGDSPYPAGQLLIPGTALAKPIPAWHFPEIGPEPPHLLRLPINVLAETPDVLIVDKPHGLPSTPNGRLMRATAQTLLRTRRAEPGLVAAHRLDRLTGGILLLSRRLPTRGMLQTQFQRHEVSKVYVARTHADVDHVLRFAGAVGAGVASGKRTRIELPMRKVKGDPHVTVDARGKVTETWVTRTGEREFRLEPRTGHTHQLRVVMNHLGMPIAGDDTYPQVRVADLWEEGAEKLQLRAVQLELVEPTMGRVRWEAPGLD</sequence>
<evidence type="ECO:0000256" key="1">
    <source>
        <dbReference type="ARBA" id="ARBA00000073"/>
    </source>
</evidence>
<name>A0ABR9ZIH5_9CORY</name>
<dbReference type="InterPro" id="IPR020103">
    <property type="entry name" value="PsdUridine_synth_cat_dom_sf"/>
</dbReference>
<evidence type="ECO:0000313" key="5">
    <source>
        <dbReference type="EMBL" id="MBF4553240.1"/>
    </source>
</evidence>
<dbReference type="PANTHER" id="PTHR21600">
    <property type="entry name" value="MITOCHONDRIAL RNA PSEUDOURIDINE SYNTHASE"/>
    <property type="match status" value="1"/>
</dbReference>
<comment type="catalytic activity">
    <reaction evidence="1">
        <text>a uridine in RNA = a pseudouridine in RNA</text>
        <dbReference type="Rhea" id="RHEA:48348"/>
        <dbReference type="Rhea" id="RHEA-COMP:12068"/>
        <dbReference type="Rhea" id="RHEA-COMP:12069"/>
        <dbReference type="ChEBI" id="CHEBI:65314"/>
        <dbReference type="ChEBI" id="CHEBI:65315"/>
    </reaction>
</comment>
<dbReference type="Gene3D" id="3.30.2350.10">
    <property type="entry name" value="Pseudouridine synthase"/>
    <property type="match status" value="1"/>
</dbReference>
<reference evidence="5 6" key="1">
    <citation type="submission" date="2020-10" db="EMBL/GenBank/DDBJ databases">
        <title>Novel species in genus Corynebacterium.</title>
        <authorList>
            <person name="Zhang G."/>
        </authorList>
    </citation>
    <scope>NUCLEOTIDE SEQUENCE [LARGE SCALE GENOMIC DNA]</scope>
    <source>
        <strain evidence="5 6">DSM 45110</strain>
    </source>
</reference>
<feature type="domain" description="Pseudouridine synthase RsuA/RluA-like" evidence="4">
    <location>
        <begin position="84"/>
        <end position="241"/>
    </location>
</feature>
<protein>
    <recommendedName>
        <fullName evidence="2">RNA pseudouridylate synthase</fullName>
    </recommendedName>
    <alternativeName>
        <fullName evidence="3">RNA-uridine isomerase</fullName>
    </alternativeName>
</protein>
<dbReference type="SUPFAM" id="SSF55120">
    <property type="entry name" value="Pseudouridine synthase"/>
    <property type="match status" value="1"/>
</dbReference>
<dbReference type="EMBL" id="JADKMY010000001">
    <property type="protein sequence ID" value="MBF4553240.1"/>
    <property type="molecule type" value="Genomic_DNA"/>
</dbReference>
<gene>
    <name evidence="5" type="ORF">IRY30_03975</name>
</gene>